<evidence type="ECO:0000259" key="2">
    <source>
        <dbReference type="Pfam" id="PF10099"/>
    </source>
</evidence>
<gene>
    <name evidence="3" type="ORF">Poly30_35860</name>
</gene>
<dbReference type="GO" id="GO:0005886">
    <property type="term" value="C:plasma membrane"/>
    <property type="evidence" value="ECO:0007669"/>
    <property type="project" value="InterPro"/>
</dbReference>
<dbReference type="Pfam" id="PF10099">
    <property type="entry name" value="RskA_C"/>
    <property type="match status" value="1"/>
</dbReference>
<dbReference type="RefSeq" id="WP_145200030.1">
    <property type="nucleotide sequence ID" value="NZ_CP036434.1"/>
</dbReference>
<accession>A0A518EVD4</accession>
<protein>
    <submittedName>
        <fullName evidence="3">Anti-sigma-K factor rskA</fullName>
    </submittedName>
</protein>
<dbReference type="AlphaFoldDB" id="A0A518EVD4"/>
<evidence type="ECO:0000256" key="1">
    <source>
        <dbReference type="SAM" id="MobiDB-lite"/>
    </source>
</evidence>
<dbReference type="InterPro" id="IPR018764">
    <property type="entry name" value="RskA_C"/>
</dbReference>
<sequence length="310" mass="32418">MSSIHGNVGGDHRDDHLSPDECAAIAAVDGLGALTAQEASSVDEAEVAELEAAAGALFTAFALESRDGDRQRRESPPDGLVDRLLHMIEHHVPASARSLEGSESSGSSDRVRREEPPQSLPQAPVASLPAASLDSVPPRGWTFGSVAAIAGWAAAAALLAGLLTTLDRVSDLEEGRISSDPAVALTQFQLSTPDVRQLAWQPLGDKPVKGAVFWSDDANDGFMRIQGLPVNDPSEFQYQLWIFRGSDPAAEPHPVDGGVFDVAKNGEVIIPIDAKLGVGEASLFAVTVEKPGGVVVSGREKIVALASRAG</sequence>
<evidence type="ECO:0000313" key="3">
    <source>
        <dbReference type="EMBL" id="QDV08050.1"/>
    </source>
</evidence>
<feature type="domain" description="Anti-sigma K factor RskA C-terminal" evidence="2">
    <location>
        <begin position="152"/>
        <end position="294"/>
    </location>
</feature>
<feature type="region of interest" description="Disordered" evidence="1">
    <location>
        <begin position="92"/>
        <end position="131"/>
    </location>
</feature>
<reference evidence="3 4" key="1">
    <citation type="submission" date="2019-02" db="EMBL/GenBank/DDBJ databases">
        <title>Deep-cultivation of Planctomycetes and their phenomic and genomic characterization uncovers novel biology.</title>
        <authorList>
            <person name="Wiegand S."/>
            <person name="Jogler M."/>
            <person name="Boedeker C."/>
            <person name="Pinto D."/>
            <person name="Vollmers J."/>
            <person name="Rivas-Marin E."/>
            <person name="Kohn T."/>
            <person name="Peeters S.H."/>
            <person name="Heuer A."/>
            <person name="Rast P."/>
            <person name="Oberbeckmann S."/>
            <person name="Bunk B."/>
            <person name="Jeske O."/>
            <person name="Meyerdierks A."/>
            <person name="Storesund J.E."/>
            <person name="Kallscheuer N."/>
            <person name="Luecker S."/>
            <person name="Lage O.M."/>
            <person name="Pohl T."/>
            <person name="Merkel B.J."/>
            <person name="Hornburger P."/>
            <person name="Mueller R.-W."/>
            <person name="Bruemmer F."/>
            <person name="Labrenz M."/>
            <person name="Spormann A.M."/>
            <person name="Op den Camp H."/>
            <person name="Overmann J."/>
            <person name="Amann R."/>
            <person name="Jetten M.S.M."/>
            <person name="Mascher T."/>
            <person name="Medema M.H."/>
            <person name="Devos D.P."/>
            <person name="Kaster A.-K."/>
            <person name="Ovreas L."/>
            <person name="Rohde M."/>
            <person name="Galperin M.Y."/>
            <person name="Jogler C."/>
        </authorList>
    </citation>
    <scope>NUCLEOTIDE SEQUENCE [LARGE SCALE GENOMIC DNA]</scope>
    <source>
        <strain evidence="3 4">Poly30</strain>
    </source>
</reference>
<keyword evidence="4" id="KW-1185">Reference proteome</keyword>
<proteinExistence type="predicted"/>
<organism evidence="3 4">
    <name type="scientific">Saltatorellus ferox</name>
    <dbReference type="NCBI Taxonomy" id="2528018"/>
    <lineage>
        <taxon>Bacteria</taxon>
        <taxon>Pseudomonadati</taxon>
        <taxon>Planctomycetota</taxon>
        <taxon>Planctomycetia</taxon>
        <taxon>Planctomycetia incertae sedis</taxon>
        <taxon>Saltatorellus</taxon>
    </lineage>
</organism>
<dbReference type="OrthoDB" id="5624446at2"/>
<evidence type="ECO:0000313" key="4">
    <source>
        <dbReference type="Proteomes" id="UP000320390"/>
    </source>
</evidence>
<feature type="compositionally biased region" description="Low complexity" evidence="1">
    <location>
        <begin position="95"/>
        <end position="108"/>
    </location>
</feature>
<dbReference type="EMBL" id="CP036434">
    <property type="protein sequence ID" value="QDV08050.1"/>
    <property type="molecule type" value="Genomic_DNA"/>
</dbReference>
<name>A0A518EVD4_9BACT</name>
<dbReference type="Proteomes" id="UP000320390">
    <property type="component" value="Chromosome"/>
</dbReference>